<accession>A0A846WHC4</accession>
<feature type="region of interest" description="Disordered" evidence="1">
    <location>
        <begin position="404"/>
        <end position="432"/>
    </location>
</feature>
<evidence type="ECO:0000256" key="1">
    <source>
        <dbReference type="SAM" id="MobiDB-lite"/>
    </source>
</evidence>
<reference evidence="2 3" key="1">
    <citation type="submission" date="2020-04" db="EMBL/GenBank/DDBJ databases">
        <title>MicrobeNet Type strains.</title>
        <authorList>
            <person name="Nicholson A.C."/>
        </authorList>
    </citation>
    <scope>NUCLEOTIDE SEQUENCE [LARGE SCALE GENOMIC DNA]</scope>
    <source>
        <strain evidence="2 3">ATCC BAA-14</strain>
    </source>
</reference>
<dbReference type="EMBL" id="JAAXPC010000001">
    <property type="protein sequence ID" value="NKY00313.1"/>
    <property type="molecule type" value="Genomic_DNA"/>
</dbReference>
<dbReference type="AlphaFoldDB" id="A0A846WHC4"/>
<feature type="region of interest" description="Disordered" evidence="1">
    <location>
        <begin position="463"/>
        <end position="490"/>
    </location>
</feature>
<dbReference type="Proteomes" id="UP000563898">
    <property type="component" value="Unassembled WGS sequence"/>
</dbReference>
<evidence type="ECO:0000313" key="2">
    <source>
        <dbReference type="EMBL" id="NKY00313.1"/>
    </source>
</evidence>
<sequence length="490" mass="51584">MSTALIGAGIASAATYVPPPTPTAEATPEASTVAIRLTADSVANIPANLAQTIANMAAYEYQGVNLTTAALEDSGNWWLYIPTNVVGFDEQDKEKLKGMTLMMVPIPLVAQANYDQWWLSLAAFAPMTPDCTGIPGPCSDVFYFTQYGQVPTWRLVLGYTFPTIRNTIDPTDQTYTTADGRVVDIQPDWSGKTYRLDPFGPWKAIWQTLTQTPTGYVAAPSGSQWATALTALGAATWESLDPMVPGTYCLPCQIGGAAIGAPDSLPKIYLFGRYYTLFDFGQPLTAHDWVTNRPDYDEATRPDHAVTYNIWTKQSQQQIGADLAAATTPQALRASVAQFDATLQAVRVQLGENIAANIQGLEQALPVAAGSGRQLLDSIADSFAPQPPARTSATQVTVSADRALHGTGAPTTPARAAARPSAVPTPAASDPATIPGQVAADLARGTPAAAVTTVVDGVRAALRPPATPGGAGGRHRMPEPVARPAHAVGA</sequence>
<protein>
    <recommendedName>
        <fullName evidence="4">PE-PPE domain-containing protein</fullName>
    </recommendedName>
</protein>
<dbReference type="RefSeq" id="WP_020172264.1">
    <property type="nucleotide sequence ID" value="NZ_JAAXPC010000001.1"/>
</dbReference>
<comment type="caution">
    <text evidence="2">The sequence shown here is derived from an EMBL/GenBank/DDBJ whole genome shotgun (WGS) entry which is preliminary data.</text>
</comment>
<evidence type="ECO:0000313" key="3">
    <source>
        <dbReference type="Proteomes" id="UP000563898"/>
    </source>
</evidence>
<name>A0A846WHC4_9ACTN</name>
<proteinExistence type="predicted"/>
<gene>
    <name evidence="2" type="ORF">HGA05_01785</name>
</gene>
<feature type="compositionally biased region" description="Low complexity" evidence="1">
    <location>
        <begin position="406"/>
        <end position="429"/>
    </location>
</feature>
<organism evidence="2 3">
    <name type="scientific">Gordonia polyisoprenivorans</name>
    <dbReference type="NCBI Taxonomy" id="84595"/>
    <lineage>
        <taxon>Bacteria</taxon>
        <taxon>Bacillati</taxon>
        <taxon>Actinomycetota</taxon>
        <taxon>Actinomycetes</taxon>
        <taxon>Mycobacteriales</taxon>
        <taxon>Gordoniaceae</taxon>
        <taxon>Gordonia</taxon>
    </lineage>
</organism>
<evidence type="ECO:0008006" key="4">
    <source>
        <dbReference type="Google" id="ProtNLM"/>
    </source>
</evidence>